<dbReference type="AlphaFoldDB" id="A0A6J6T4F4"/>
<dbReference type="Pfam" id="PF01553">
    <property type="entry name" value="Acyltransferase"/>
    <property type="match status" value="1"/>
</dbReference>
<dbReference type="CDD" id="cd07987">
    <property type="entry name" value="LPLAT_MGAT-like"/>
    <property type="match status" value="1"/>
</dbReference>
<evidence type="ECO:0000313" key="3">
    <source>
        <dbReference type="EMBL" id="CAB4741858.1"/>
    </source>
</evidence>
<dbReference type="PANTHER" id="PTHR22753:SF14">
    <property type="entry name" value="MONOACYLGLYCEROL_DIACYLGLYCEROL O-ACYLTRANSFERASE"/>
    <property type="match status" value="1"/>
</dbReference>
<gene>
    <name evidence="3" type="ORF">UFOPK2766_01091</name>
</gene>
<proteinExistence type="predicted"/>
<dbReference type="GO" id="GO:0016020">
    <property type="term" value="C:membrane"/>
    <property type="evidence" value="ECO:0007669"/>
    <property type="project" value="TreeGrafter"/>
</dbReference>
<dbReference type="SMART" id="SM00563">
    <property type="entry name" value="PlsC"/>
    <property type="match status" value="1"/>
</dbReference>
<dbReference type="EMBL" id="CAEZYU010000044">
    <property type="protein sequence ID" value="CAB4741858.1"/>
    <property type="molecule type" value="Genomic_DNA"/>
</dbReference>
<reference evidence="3" key="1">
    <citation type="submission" date="2020-05" db="EMBL/GenBank/DDBJ databases">
        <authorList>
            <person name="Chiriac C."/>
            <person name="Salcher M."/>
            <person name="Ghai R."/>
            <person name="Kavagutti S V."/>
        </authorList>
    </citation>
    <scope>NUCLEOTIDE SEQUENCE</scope>
</reference>
<protein>
    <submittedName>
        <fullName evidence="3">Unannotated protein</fullName>
    </submittedName>
</protein>
<dbReference type="GO" id="GO:0016746">
    <property type="term" value="F:acyltransferase activity"/>
    <property type="evidence" value="ECO:0007669"/>
    <property type="project" value="InterPro"/>
</dbReference>
<feature type="region of interest" description="Disordered" evidence="1">
    <location>
        <begin position="48"/>
        <end position="78"/>
    </location>
</feature>
<sequence length="335" mass="37759">MEQEGSDSTDSPKSQSPSDRLRELAAASRQIEEAELLNLEVTLEDALGPARAPTGHGELVRLPQEEPRNPDELDERRRSDVNEWGRSEHMREIARRVYDPIYKRWFRVEWEGLEKIPSGGALLVANHAAAIPSDAPVIMHGIETELNRPVYGLADNFFRTIPVVGTLWNRLGGLPAHPDNAYRLLREQDQLVLVFPEGTKGPSKTYNERYQLRRFGRGGFVEIAMRAGVPVVPIAVVGAEESMPTLFRVPSVARALGVPYLPVTANMLVAGPLGLLTYFPAKFKLKVLDPVYFDVPADRDRYSRSRVMDESEAIRDRIQSALYTMLRERRSVWFG</sequence>
<accession>A0A6J6T4F4</accession>
<name>A0A6J6T4F4_9ZZZZ</name>
<feature type="region of interest" description="Disordered" evidence="1">
    <location>
        <begin position="1"/>
        <end position="27"/>
    </location>
</feature>
<dbReference type="PANTHER" id="PTHR22753">
    <property type="entry name" value="TRANSMEMBRANE PROTEIN 68"/>
    <property type="match status" value="1"/>
</dbReference>
<feature type="compositionally biased region" description="Basic and acidic residues" evidence="1">
    <location>
        <begin position="63"/>
        <end position="78"/>
    </location>
</feature>
<evidence type="ECO:0000259" key="2">
    <source>
        <dbReference type="SMART" id="SM00563"/>
    </source>
</evidence>
<evidence type="ECO:0000256" key="1">
    <source>
        <dbReference type="SAM" id="MobiDB-lite"/>
    </source>
</evidence>
<feature type="compositionally biased region" description="Polar residues" evidence="1">
    <location>
        <begin position="8"/>
        <end position="18"/>
    </location>
</feature>
<dbReference type="SUPFAM" id="SSF69593">
    <property type="entry name" value="Glycerol-3-phosphate (1)-acyltransferase"/>
    <property type="match status" value="1"/>
</dbReference>
<organism evidence="3">
    <name type="scientific">freshwater metagenome</name>
    <dbReference type="NCBI Taxonomy" id="449393"/>
    <lineage>
        <taxon>unclassified sequences</taxon>
        <taxon>metagenomes</taxon>
        <taxon>ecological metagenomes</taxon>
    </lineage>
</organism>
<feature type="domain" description="Phospholipid/glycerol acyltransferase" evidence="2">
    <location>
        <begin position="121"/>
        <end position="239"/>
    </location>
</feature>
<dbReference type="InterPro" id="IPR002123">
    <property type="entry name" value="Plipid/glycerol_acylTrfase"/>
</dbReference>